<sequence length="67" mass="7177">MSGSFGSRPGECHSLPSFVSPVNLGLDLRKETEDVLCPANCPLWQFYVFGDGVYASLSSVCGAAIHR</sequence>
<dbReference type="Proteomes" id="UP000694428">
    <property type="component" value="Unplaced"/>
</dbReference>
<protein>
    <recommendedName>
        <fullName evidence="1">LCCL domain-containing protein</fullName>
    </recommendedName>
</protein>
<dbReference type="Gene3D" id="2.170.130.20">
    <property type="entry name" value="LCCL-like domain"/>
    <property type="match status" value="1"/>
</dbReference>
<dbReference type="SUPFAM" id="SSF69848">
    <property type="entry name" value="LCCL domain"/>
    <property type="match status" value="1"/>
</dbReference>
<proteinExistence type="predicted"/>
<feature type="domain" description="LCCL" evidence="1">
    <location>
        <begin position="15"/>
        <end position="67"/>
    </location>
</feature>
<dbReference type="InterPro" id="IPR036609">
    <property type="entry name" value="LCCL_sf"/>
</dbReference>
<accession>A0A8C9G062</accession>
<evidence type="ECO:0000313" key="3">
    <source>
        <dbReference type="Proteomes" id="UP000694428"/>
    </source>
</evidence>
<dbReference type="InterPro" id="IPR004043">
    <property type="entry name" value="LCCL"/>
</dbReference>
<reference evidence="2" key="2">
    <citation type="submission" date="2025-09" db="UniProtKB">
        <authorList>
            <consortium name="Ensembl"/>
        </authorList>
    </citation>
    <scope>IDENTIFICATION</scope>
</reference>
<dbReference type="Ensembl" id="ENSPSTT00000021386.1">
    <property type="protein sequence ID" value="ENSPSTP00000020391.1"/>
    <property type="gene ID" value="ENSPSTG00000014783.1"/>
</dbReference>
<organism evidence="2 3">
    <name type="scientific">Pavo cristatus</name>
    <name type="common">Indian peafowl</name>
    <name type="synonym">Blue peafowl</name>
    <dbReference type="NCBI Taxonomy" id="9049"/>
    <lineage>
        <taxon>Eukaryota</taxon>
        <taxon>Metazoa</taxon>
        <taxon>Chordata</taxon>
        <taxon>Craniata</taxon>
        <taxon>Vertebrata</taxon>
        <taxon>Euteleostomi</taxon>
        <taxon>Archelosauria</taxon>
        <taxon>Archosauria</taxon>
        <taxon>Dinosauria</taxon>
        <taxon>Saurischia</taxon>
        <taxon>Theropoda</taxon>
        <taxon>Coelurosauria</taxon>
        <taxon>Aves</taxon>
        <taxon>Neognathae</taxon>
        <taxon>Galloanserae</taxon>
        <taxon>Galliformes</taxon>
        <taxon>Phasianidae</taxon>
        <taxon>Phasianinae</taxon>
        <taxon>Pavo</taxon>
    </lineage>
</organism>
<dbReference type="AlphaFoldDB" id="A0A8C9G062"/>
<evidence type="ECO:0000259" key="1">
    <source>
        <dbReference type="PROSITE" id="PS50820"/>
    </source>
</evidence>
<dbReference type="SMART" id="SM00603">
    <property type="entry name" value="LCCL"/>
    <property type="match status" value="1"/>
</dbReference>
<dbReference type="Pfam" id="PF03815">
    <property type="entry name" value="LCCL"/>
    <property type="match status" value="1"/>
</dbReference>
<evidence type="ECO:0000313" key="2">
    <source>
        <dbReference type="Ensembl" id="ENSPSTP00000020391.1"/>
    </source>
</evidence>
<keyword evidence="3" id="KW-1185">Reference proteome</keyword>
<name>A0A8C9G062_PAVCR</name>
<dbReference type="PROSITE" id="PS50820">
    <property type="entry name" value="LCCL"/>
    <property type="match status" value="1"/>
</dbReference>
<reference evidence="2" key="1">
    <citation type="submission" date="2025-08" db="UniProtKB">
        <authorList>
            <consortium name="Ensembl"/>
        </authorList>
    </citation>
    <scope>IDENTIFICATION</scope>
</reference>